<name>A0A429XZN8_9BACI</name>
<protein>
    <submittedName>
        <fullName evidence="1">Spore protease YyaC</fullName>
    </submittedName>
</protein>
<organism evidence="1 2">
    <name type="scientific">Siminovitchia acidinfaciens</name>
    <dbReference type="NCBI Taxonomy" id="2321395"/>
    <lineage>
        <taxon>Bacteria</taxon>
        <taxon>Bacillati</taxon>
        <taxon>Bacillota</taxon>
        <taxon>Bacilli</taxon>
        <taxon>Bacillales</taxon>
        <taxon>Bacillaceae</taxon>
        <taxon>Siminovitchia</taxon>
    </lineage>
</organism>
<accession>A0A429XZN8</accession>
<dbReference type="InterPro" id="IPR009665">
    <property type="entry name" value="YyaC"/>
</dbReference>
<keyword evidence="1" id="KW-0378">Hydrolase</keyword>
<dbReference type="GO" id="GO:0006508">
    <property type="term" value="P:proteolysis"/>
    <property type="evidence" value="ECO:0007669"/>
    <property type="project" value="UniProtKB-KW"/>
</dbReference>
<sequence>MAMFDFWREVTDCRKKREADSDELTKVFQKSAGRDIVILCIGSDRVIADSLGPLVGTLLRESHIPYEVFGTLEYPVHALNIEKTIQKINSRFLDPFILAVDASIGDKQDVGKIFLEKGPLIPGRAMNKVLPEVGDYQMKGVVAYREEFAPPKYINSTRLFSVKSLAKNISQIILAAVTEMKTQQQILNKMQ</sequence>
<dbReference type="AlphaFoldDB" id="A0A429XZN8"/>
<dbReference type="SUPFAM" id="SSF53163">
    <property type="entry name" value="HybD-like"/>
    <property type="match status" value="1"/>
</dbReference>
<dbReference type="InterPro" id="IPR023430">
    <property type="entry name" value="Pept_HybD-like_dom_sf"/>
</dbReference>
<dbReference type="NCBIfam" id="TIGR02841">
    <property type="entry name" value="spore_YyaC"/>
    <property type="match status" value="1"/>
</dbReference>
<comment type="caution">
    <text evidence="1">The sequence shown here is derived from an EMBL/GenBank/DDBJ whole genome shotgun (WGS) entry which is preliminary data.</text>
</comment>
<gene>
    <name evidence="1" type="primary">yyaC</name>
    <name evidence="1" type="ORF">D4T97_011250</name>
</gene>
<evidence type="ECO:0000313" key="1">
    <source>
        <dbReference type="EMBL" id="RST74243.1"/>
    </source>
</evidence>
<dbReference type="GO" id="GO:0008233">
    <property type="term" value="F:peptidase activity"/>
    <property type="evidence" value="ECO:0007669"/>
    <property type="project" value="UniProtKB-KW"/>
</dbReference>
<evidence type="ECO:0000313" key="2">
    <source>
        <dbReference type="Proteomes" id="UP000287156"/>
    </source>
</evidence>
<dbReference type="EMBL" id="QYTV02000004">
    <property type="protein sequence ID" value="RST74243.1"/>
    <property type="molecule type" value="Genomic_DNA"/>
</dbReference>
<dbReference type="Proteomes" id="UP000287156">
    <property type="component" value="Unassembled WGS sequence"/>
</dbReference>
<keyword evidence="2" id="KW-1185">Reference proteome</keyword>
<reference evidence="1" key="1">
    <citation type="submission" date="2018-12" db="EMBL/GenBank/DDBJ databases">
        <authorList>
            <person name="Sun L."/>
            <person name="Chen Z."/>
        </authorList>
    </citation>
    <scope>NUCLEOTIDE SEQUENCE [LARGE SCALE GENOMIC DNA]</scope>
    <source>
        <strain evidence="1">3-2-2</strain>
    </source>
</reference>
<proteinExistence type="predicted"/>
<dbReference type="Pfam" id="PF06866">
    <property type="entry name" value="DUF1256"/>
    <property type="match status" value="1"/>
</dbReference>
<dbReference type="OrthoDB" id="9815953at2"/>
<keyword evidence="1" id="KW-0645">Protease</keyword>